<accession>A0ABQ7Y6T8</accession>
<feature type="non-terminal residue" evidence="1">
    <location>
        <position position="1"/>
    </location>
</feature>
<dbReference type="Proteomes" id="UP000824890">
    <property type="component" value="Unassembled WGS sequence"/>
</dbReference>
<protein>
    <submittedName>
        <fullName evidence="1">Uncharacterized protein</fullName>
    </submittedName>
</protein>
<reference evidence="1 2" key="1">
    <citation type="submission" date="2021-05" db="EMBL/GenBank/DDBJ databases">
        <title>Genome Assembly of Synthetic Allotetraploid Brassica napus Reveals Homoeologous Exchanges between Subgenomes.</title>
        <authorList>
            <person name="Davis J.T."/>
        </authorList>
    </citation>
    <scope>NUCLEOTIDE SEQUENCE [LARGE SCALE GENOMIC DNA]</scope>
    <source>
        <strain evidence="2">cv. Da-Ae</strain>
        <tissue evidence="1">Seedling</tissue>
    </source>
</reference>
<name>A0ABQ7Y6T8_BRANA</name>
<gene>
    <name evidence="1" type="ORF">HID58_080548</name>
</gene>
<proteinExistence type="predicted"/>
<sequence>TKMYSDQQDGADGFKSDKRCLLPQTIWQLEQYDNETEVAESISVYFSCVCDVCIDVQLINLRSWQEQEGRPLRNLFLSLISVWTRTYFSVLYVVL</sequence>
<keyword evidence="2" id="KW-1185">Reference proteome</keyword>
<dbReference type="EMBL" id="JAGKQM010000018">
    <property type="protein sequence ID" value="KAH0863337.1"/>
    <property type="molecule type" value="Genomic_DNA"/>
</dbReference>
<organism evidence="1 2">
    <name type="scientific">Brassica napus</name>
    <name type="common">Rape</name>
    <dbReference type="NCBI Taxonomy" id="3708"/>
    <lineage>
        <taxon>Eukaryota</taxon>
        <taxon>Viridiplantae</taxon>
        <taxon>Streptophyta</taxon>
        <taxon>Embryophyta</taxon>
        <taxon>Tracheophyta</taxon>
        <taxon>Spermatophyta</taxon>
        <taxon>Magnoliopsida</taxon>
        <taxon>eudicotyledons</taxon>
        <taxon>Gunneridae</taxon>
        <taxon>Pentapetalae</taxon>
        <taxon>rosids</taxon>
        <taxon>malvids</taxon>
        <taxon>Brassicales</taxon>
        <taxon>Brassicaceae</taxon>
        <taxon>Brassiceae</taxon>
        <taxon>Brassica</taxon>
    </lineage>
</organism>
<evidence type="ECO:0000313" key="1">
    <source>
        <dbReference type="EMBL" id="KAH0863337.1"/>
    </source>
</evidence>
<comment type="caution">
    <text evidence="1">The sequence shown here is derived from an EMBL/GenBank/DDBJ whole genome shotgun (WGS) entry which is preliminary data.</text>
</comment>
<evidence type="ECO:0000313" key="2">
    <source>
        <dbReference type="Proteomes" id="UP000824890"/>
    </source>
</evidence>